<evidence type="ECO:0000313" key="3">
    <source>
        <dbReference type="Proteomes" id="UP001610444"/>
    </source>
</evidence>
<keyword evidence="3" id="KW-1185">Reference proteome</keyword>
<sequence>MVISFGFGPVSPDISGMVKRPTPRESLGGKLGRPGLKSQHPQRLLGRLREHCCSGHGYFEKICMALTVRLKIIADQGRSPVKKEEEWDSVCGEFSALTSANVTSEFTIPDQA</sequence>
<proteinExistence type="predicted"/>
<reference evidence="2 3" key="1">
    <citation type="submission" date="2024-07" db="EMBL/GenBank/DDBJ databases">
        <title>Section-level genome sequencing and comparative genomics of Aspergillus sections Usti and Cavernicolus.</title>
        <authorList>
            <consortium name="Lawrence Berkeley National Laboratory"/>
            <person name="Nybo J.L."/>
            <person name="Vesth T.C."/>
            <person name="Theobald S."/>
            <person name="Frisvad J.C."/>
            <person name="Larsen T.O."/>
            <person name="Kjaerboelling I."/>
            <person name="Rothschild-Mancinelli K."/>
            <person name="Lyhne E.K."/>
            <person name="Kogle M.E."/>
            <person name="Barry K."/>
            <person name="Clum A."/>
            <person name="Na H."/>
            <person name="Ledsgaard L."/>
            <person name="Lin J."/>
            <person name="Lipzen A."/>
            <person name="Kuo A."/>
            <person name="Riley R."/>
            <person name="Mondo S."/>
            <person name="LaButti K."/>
            <person name="Haridas S."/>
            <person name="Pangalinan J."/>
            <person name="Salamov A.A."/>
            <person name="Simmons B.A."/>
            <person name="Magnuson J.K."/>
            <person name="Chen J."/>
            <person name="Drula E."/>
            <person name="Henrissat B."/>
            <person name="Wiebenga A."/>
            <person name="Lubbers R.J."/>
            <person name="Gomes A.C."/>
            <person name="Macurrencykelacurrency M.R."/>
            <person name="Stajich J."/>
            <person name="Grigoriev I.V."/>
            <person name="Mortensen U.H."/>
            <person name="De vries R.P."/>
            <person name="Baker S.E."/>
            <person name="Andersen M.R."/>
        </authorList>
    </citation>
    <scope>NUCLEOTIDE SEQUENCE [LARGE SCALE GENOMIC DNA]</scope>
    <source>
        <strain evidence="2 3">CBS 756.74</strain>
    </source>
</reference>
<protein>
    <submittedName>
        <fullName evidence="2">Uncharacterized protein</fullName>
    </submittedName>
</protein>
<name>A0ABR4KXE3_9EURO</name>
<organism evidence="2 3">
    <name type="scientific">Aspergillus pseudodeflectus</name>
    <dbReference type="NCBI Taxonomy" id="176178"/>
    <lineage>
        <taxon>Eukaryota</taxon>
        <taxon>Fungi</taxon>
        <taxon>Dikarya</taxon>
        <taxon>Ascomycota</taxon>
        <taxon>Pezizomycotina</taxon>
        <taxon>Eurotiomycetes</taxon>
        <taxon>Eurotiomycetidae</taxon>
        <taxon>Eurotiales</taxon>
        <taxon>Aspergillaceae</taxon>
        <taxon>Aspergillus</taxon>
        <taxon>Aspergillus subgen. Nidulantes</taxon>
    </lineage>
</organism>
<evidence type="ECO:0000256" key="1">
    <source>
        <dbReference type="SAM" id="MobiDB-lite"/>
    </source>
</evidence>
<dbReference type="EMBL" id="JBFXLR010000007">
    <property type="protein sequence ID" value="KAL2856951.1"/>
    <property type="molecule type" value="Genomic_DNA"/>
</dbReference>
<evidence type="ECO:0000313" key="2">
    <source>
        <dbReference type="EMBL" id="KAL2856951.1"/>
    </source>
</evidence>
<gene>
    <name evidence="2" type="ORF">BJX68DRAFT_193932</name>
</gene>
<dbReference type="GeneID" id="98152609"/>
<dbReference type="Proteomes" id="UP001610444">
    <property type="component" value="Unassembled WGS sequence"/>
</dbReference>
<accession>A0ABR4KXE3</accession>
<comment type="caution">
    <text evidence="2">The sequence shown here is derived from an EMBL/GenBank/DDBJ whole genome shotgun (WGS) entry which is preliminary data.</text>
</comment>
<feature type="region of interest" description="Disordered" evidence="1">
    <location>
        <begin position="14"/>
        <end position="39"/>
    </location>
</feature>
<dbReference type="RefSeq" id="XP_070902815.1">
    <property type="nucleotide sequence ID" value="XM_071037445.1"/>
</dbReference>